<protein>
    <submittedName>
        <fullName evidence="1">Uncharacterized protein</fullName>
    </submittedName>
</protein>
<keyword evidence="2" id="KW-1185">Reference proteome</keyword>
<sequence length="105" mass="11827">MNVVLQLPFTSSFLVRDPRHLCALGMARSKTDNGGVGVASLGREGESKRERELVKWCVCNYLKCVCVFIEKSKIIVHRIHALDIHETNKIIKSLYPLVPKGPNRP</sequence>
<gene>
    <name evidence="1" type="ORF">HanXRQr2_Chr07g0292221</name>
</gene>
<name>A0A9K3NFG6_HELAN</name>
<reference evidence="1" key="1">
    <citation type="journal article" date="2017" name="Nature">
        <title>The sunflower genome provides insights into oil metabolism, flowering and Asterid evolution.</title>
        <authorList>
            <person name="Badouin H."/>
            <person name="Gouzy J."/>
            <person name="Grassa C.J."/>
            <person name="Murat F."/>
            <person name="Staton S.E."/>
            <person name="Cottret L."/>
            <person name="Lelandais-Briere C."/>
            <person name="Owens G.L."/>
            <person name="Carrere S."/>
            <person name="Mayjonade B."/>
            <person name="Legrand L."/>
            <person name="Gill N."/>
            <person name="Kane N.C."/>
            <person name="Bowers J.E."/>
            <person name="Hubner S."/>
            <person name="Bellec A."/>
            <person name="Berard A."/>
            <person name="Berges H."/>
            <person name="Blanchet N."/>
            <person name="Boniface M.C."/>
            <person name="Brunel D."/>
            <person name="Catrice O."/>
            <person name="Chaidir N."/>
            <person name="Claudel C."/>
            <person name="Donnadieu C."/>
            <person name="Faraut T."/>
            <person name="Fievet G."/>
            <person name="Helmstetter N."/>
            <person name="King M."/>
            <person name="Knapp S.J."/>
            <person name="Lai Z."/>
            <person name="Le Paslier M.C."/>
            <person name="Lippi Y."/>
            <person name="Lorenzon L."/>
            <person name="Mandel J.R."/>
            <person name="Marage G."/>
            <person name="Marchand G."/>
            <person name="Marquand E."/>
            <person name="Bret-Mestries E."/>
            <person name="Morien E."/>
            <person name="Nambeesan S."/>
            <person name="Nguyen T."/>
            <person name="Pegot-Espagnet P."/>
            <person name="Pouilly N."/>
            <person name="Raftis F."/>
            <person name="Sallet E."/>
            <person name="Schiex T."/>
            <person name="Thomas J."/>
            <person name="Vandecasteele C."/>
            <person name="Vares D."/>
            <person name="Vear F."/>
            <person name="Vautrin S."/>
            <person name="Crespi M."/>
            <person name="Mangin B."/>
            <person name="Burke J.M."/>
            <person name="Salse J."/>
            <person name="Munos S."/>
            <person name="Vincourt P."/>
            <person name="Rieseberg L.H."/>
            <person name="Langlade N.B."/>
        </authorList>
    </citation>
    <scope>NUCLEOTIDE SEQUENCE</scope>
    <source>
        <tissue evidence="1">Leaves</tissue>
    </source>
</reference>
<dbReference type="Gramene" id="mRNA:HanXRQr2_Chr07g0292221">
    <property type="protein sequence ID" value="CDS:HanXRQr2_Chr07g0292221.1"/>
    <property type="gene ID" value="HanXRQr2_Chr07g0292221"/>
</dbReference>
<evidence type="ECO:0000313" key="2">
    <source>
        <dbReference type="Proteomes" id="UP000215914"/>
    </source>
</evidence>
<evidence type="ECO:0000313" key="1">
    <source>
        <dbReference type="EMBL" id="KAF5798379.1"/>
    </source>
</evidence>
<dbReference type="Proteomes" id="UP000215914">
    <property type="component" value="Unassembled WGS sequence"/>
</dbReference>
<reference evidence="1" key="2">
    <citation type="submission" date="2020-06" db="EMBL/GenBank/DDBJ databases">
        <title>Helianthus annuus Genome sequencing and assembly Release 2.</title>
        <authorList>
            <person name="Gouzy J."/>
            <person name="Langlade N."/>
            <person name="Munos S."/>
        </authorList>
    </citation>
    <scope>NUCLEOTIDE SEQUENCE</scope>
    <source>
        <tissue evidence="1">Leaves</tissue>
    </source>
</reference>
<dbReference type="AlphaFoldDB" id="A0A9K3NFG6"/>
<comment type="caution">
    <text evidence="1">The sequence shown here is derived from an EMBL/GenBank/DDBJ whole genome shotgun (WGS) entry which is preliminary data.</text>
</comment>
<proteinExistence type="predicted"/>
<dbReference type="EMBL" id="MNCJ02000322">
    <property type="protein sequence ID" value="KAF5798379.1"/>
    <property type="molecule type" value="Genomic_DNA"/>
</dbReference>
<accession>A0A9K3NFG6</accession>
<organism evidence="1 2">
    <name type="scientific">Helianthus annuus</name>
    <name type="common">Common sunflower</name>
    <dbReference type="NCBI Taxonomy" id="4232"/>
    <lineage>
        <taxon>Eukaryota</taxon>
        <taxon>Viridiplantae</taxon>
        <taxon>Streptophyta</taxon>
        <taxon>Embryophyta</taxon>
        <taxon>Tracheophyta</taxon>
        <taxon>Spermatophyta</taxon>
        <taxon>Magnoliopsida</taxon>
        <taxon>eudicotyledons</taxon>
        <taxon>Gunneridae</taxon>
        <taxon>Pentapetalae</taxon>
        <taxon>asterids</taxon>
        <taxon>campanulids</taxon>
        <taxon>Asterales</taxon>
        <taxon>Asteraceae</taxon>
        <taxon>Asteroideae</taxon>
        <taxon>Heliantheae alliance</taxon>
        <taxon>Heliantheae</taxon>
        <taxon>Helianthus</taxon>
    </lineage>
</organism>